<evidence type="ECO:0000259" key="3">
    <source>
        <dbReference type="PROSITE" id="PS51000"/>
    </source>
</evidence>
<accession>A0A1I0YFM8</accession>
<dbReference type="Pfam" id="PF25583">
    <property type="entry name" value="WCX"/>
    <property type="match status" value="1"/>
</dbReference>
<dbReference type="OrthoDB" id="9815009at2"/>
<feature type="domain" description="HTH deoR-type" evidence="3">
    <location>
        <begin position="2"/>
        <end position="57"/>
    </location>
</feature>
<evidence type="ECO:0000256" key="2">
    <source>
        <dbReference type="ARBA" id="ARBA00023163"/>
    </source>
</evidence>
<dbReference type="GO" id="GO:0003700">
    <property type="term" value="F:DNA-binding transcription factor activity"/>
    <property type="evidence" value="ECO:0007669"/>
    <property type="project" value="InterPro"/>
</dbReference>
<dbReference type="InterPro" id="IPR051534">
    <property type="entry name" value="CBASS_pafABC_assoc_protein"/>
</dbReference>
<evidence type="ECO:0000313" key="5">
    <source>
        <dbReference type="Proteomes" id="UP000198619"/>
    </source>
</evidence>
<name>A0A1I0YFM8_9CLOT</name>
<gene>
    <name evidence="4" type="ORF">SAMN04488528_101282</name>
</gene>
<dbReference type="InterPro" id="IPR036390">
    <property type="entry name" value="WH_DNA-bd_sf"/>
</dbReference>
<dbReference type="SMART" id="SM00420">
    <property type="entry name" value="HTH_DEOR"/>
    <property type="match status" value="1"/>
</dbReference>
<evidence type="ECO:0000313" key="4">
    <source>
        <dbReference type="EMBL" id="SFB10983.1"/>
    </source>
</evidence>
<keyword evidence="2" id="KW-0804">Transcription</keyword>
<sequence>MKIDRLMSIIMILNNNKRVTSKELSEKFQVSVKTIQRDIETIEQAGIPIVSYKGYNGGYGIIEGYKINKSSITKGEAILLENLLKGIDNTYKTKESYSLINKLNAIDDNDKKSNNRLIIDFSTWGKGKELTEKINLIDNCILERKLIEFDYININGQNTLRVVEPHKIVFKALNWYIYGFCTLKKEMRIFKIHRINNIKIKEETFKYREEANEEIFKPINYETTDITLKCSRDIKGLINESFQDYKVLNKDENFITLTISVPYNKWIESMILSFGNKIKVIGPEFLKENIKNTVKNMNELYK</sequence>
<proteinExistence type="predicted"/>
<keyword evidence="5" id="KW-1185">Reference proteome</keyword>
<dbReference type="PROSITE" id="PS52050">
    <property type="entry name" value="WYL"/>
    <property type="match status" value="1"/>
</dbReference>
<dbReference type="Proteomes" id="UP000198619">
    <property type="component" value="Unassembled WGS sequence"/>
</dbReference>
<dbReference type="InterPro" id="IPR036388">
    <property type="entry name" value="WH-like_DNA-bd_sf"/>
</dbReference>
<dbReference type="Gene3D" id="1.10.10.10">
    <property type="entry name" value="Winged helix-like DNA-binding domain superfamily/Winged helix DNA-binding domain"/>
    <property type="match status" value="1"/>
</dbReference>
<dbReference type="Pfam" id="PF08279">
    <property type="entry name" value="HTH_11"/>
    <property type="match status" value="1"/>
</dbReference>
<keyword evidence="1" id="KW-0805">Transcription regulation</keyword>
<dbReference type="RefSeq" id="WP_090040886.1">
    <property type="nucleotide sequence ID" value="NZ_FOKI01000012.1"/>
</dbReference>
<dbReference type="InterPro" id="IPR028349">
    <property type="entry name" value="PafC-like"/>
</dbReference>
<reference evidence="4 5" key="1">
    <citation type="submission" date="2016-10" db="EMBL/GenBank/DDBJ databases">
        <authorList>
            <person name="de Groot N.N."/>
        </authorList>
    </citation>
    <scope>NUCLEOTIDE SEQUENCE [LARGE SCALE GENOMIC DNA]</scope>
    <source>
        <strain evidence="4 5">DSM 12271</strain>
    </source>
</reference>
<organism evidence="4 5">
    <name type="scientific">Clostridium frigidicarnis</name>
    <dbReference type="NCBI Taxonomy" id="84698"/>
    <lineage>
        <taxon>Bacteria</taxon>
        <taxon>Bacillati</taxon>
        <taxon>Bacillota</taxon>
        <taxon>Clostridia</taxon>
        <taxon>Eubacteriales</taxon>
        <taxon>Clostridiaceae</taxon>
        <taxon>Clostridium</taxon>
    </lineage>
</organism>
<dbReference type="SUPFAM" id="SSF46785">
    <property type="entry name" value="Winged helix' DNA-binding domain"/>
    <property type="match status" value="1"/>
</dbReference>
<dbReference type="PANTHER" id="PTHR34580">
    <property type="match status" value="1"/>
</dbReference>
<keyword evidence="4" id="KW-0238">DNA-binding</keyword>
<dbReference type="STRING" id="84698.SAMN04488528_101282"/>
<dbReference type="InterPro" id="IPR013196">
    <property type="entry name" value="HTH_11"/>
</dbReference>
<dbReference type="InterPro" id="IPR026881">
    <property type="entry name" value="WYL_dom"/>
</dbReference>
<dbReference type="Pfam" id="PF13280">
    <property type="entry name" value="WYL"/>
    <property type="match status" value="1"/>
</dbReference>
<dbReference type="EMBL" id="FOKI01000012">
    <property type="protein sequence ID" value="SFB10983.1"/>
    <property type="molecule type" value="Genomic_DNA"/>
</dbReference>
<dbReference type="AlphaFoldDB" id="A0A1I0YFM8"/>
<evidence type="ECO:0000256" key="1">
    <source>
        <dbReference type="ARBA" id="ARBA00023015"/>
    </source>
</evidence>
<dbReference type="GO" id="GO:0003677">
    <property type="term" value="F:DNA binding"/>
    <property type="evidence" value="ECO:0007669"/>
    <property type="project" value="UniProtKB-KW"/>
</dbReference>
<protein>
    <submittedName>
        <fullName evidence="4">Predicted DNA-binding transcriptional regulator YafY, contains an HTH and WYL domains</fullName>
    </submittedName>
</protein>
<dbReference type="PIRSF" id="PIRSF016838">
    <property type="entry name" value="PafC"/>
    <property type="match status" value="1"/>
</dbReference>
<dbReference type="PANTHER" id="PTHR34580:SF1">
    <property type="entry name" value="PROTEIN PAFC"/>
    <property type="match status" value="1"/>
</dbReference>
<dbReference type="InterPro" id="IPR057727">
    <property type="entry name" value="WCX_dom"/>
</dbReference>
<dbReference type="InterPro" id="IPR001034">
    <property type="entry name" value="DeoR_HTH"/>
</dbReference>
<dbReference type="PROSITE" id="PS51000">
    <property type="entry name" value="HTH_DEOR_2"/>
    <property type="match status" value="1"/>
</dbReference>